<organism evidence="6 7">
    <name type="scientific">Hungatella hathewayi</name>
    <dbReference type="NCBI Taxonomy" id="154046"/>
    <lineage>
        <taxon>Bacteria</taxon>
        <taxon>Bacillati</taxon>
        <taxon>Bacillota</taxon>
        <taxon>Clostridia</taxon>
        <taxon>Lachnospirales</taxon>
        <taxon>Lachnospiraceae</taxon>
        <taxon>Hungatella</taxon>
    </lineage>
</organism>
<dbReference type="Pfam" id="PF00884">
    <property type="entry name" value="Sulfatase"/>
    <property type="match status" value="1"/>
</dbReference>
<evidence type="ECO:0000256" key="3">
    <source>
        <dbReference type="ARBA" id="ARBA00022801"/>
    </source>
</evidence>
<name>A0A174CN36_9FIRM</name>
<dbReference type="CDD" id="cd16037">
    <property type="entry name" value="sulfatase_like"/>
    <property type="match status" value="1"/>
</dbReference>
<keyword evidence="2" id="KW-0479">Metal-binding</keyword>
<proteinExistence type="inferred from homology"/>
<dbReference type="SUPFAM" id="SSF53649">
    <property type="entry name" value="Alkaline phosphatase-like"/>
    <property type="match status" value="1"/>
</dbReference>
<gene>
    <name evidence="6" type="primary">betC_5</name>
    <name evidence="6" type="ORF">ERS852407_01923</name>
</gene>
<protein>
    <submittedName>
        <fullName evidence="6">N-acetylgalactosamine 6-sulfate sulfatase</fullName>
        <ecNumber evidence="6">3.1.6.6</ecNumber>
    </submittedName>
</protein>
<dbReference type="EC" id="3.1.6.6" evidence="6"/>
<dbReference type="InterPro" id="IPR000917">
    <property type="entry name" value="Sulfatase_N"/>
</dbReference>
<evidence type="ECO:0000259" key="5">
    <source>
        <dbReference type="Pfam" id="PF00884"/>
    </source>
</evidence>
<dbReference type="AlphaFoldDB" id="A0A174CN36"/>
<sequence length="484" mass="55502">MNIITILSDEHSYEMMHFINHSILRTPNLDRLAAEGIVFDNFYSSCPVCAPARASFFTGDYVHQLGTWDNSTPYDGTVKGISHHLTENGHTFACIGKTHFHHEGSYAFTYEALAGYMFRPDIGCYFRDQKLARIGAEKRFDRIGIKTEESFDDRVLKAGLSWLTEHRDEKDFMLYIGFLDPHFPFYVKQEHWDYYNSAITEIPEELKPPFTSLNPSLEWMRTYFKCGSVPEETVRRVLVGYHCAIEELDERLGILLDKIDALGLRDHTAVCYSTDHGEQMGYHGMWWKCCMFEQSSHIPLIFRIPGIEAKRVSSPAGLVDLYPTFCDLLDVPQPSSISGHSLMRLAEHGEDSAHPDFAFSEYHAHGIPDGMFMIRWDKYKYVFYCSDGPQLFDLEADPGENENLLETRANDGVVQEAAGNCHRRLLSICDPYAVNERAKEFQKRIKAAMGITAYTQDMGQWVPHPEALPNPDHNHSFYSERTNL</sequence>
<keyword evidence="3 6" id="KW-0378">Hydrolase</keyword>
<evidence type="ECO:0000256" key="2">
    <source>
        <dbReference type="ARBA" id="ARBA00022723"/>
    </source>
</evidence>
<evidence type="ECO:0000313" key="7">
    <source>
        <dbReference type="Proteomes" id="UP000095651"/>
    </source>
</evidence>
<dbReference type="PROSITE" id="PS00523">
    <property type="entry name" value="SULFATASE_1"/>
    <property type="match status" value="1"/>
</dbReference>
<dbReference type="Proteomes" id="UP000095651">
    <property type="component" value="Unassembled WGS sequence"/>
</dbReference>
<feature type="region of interest" description="Disordered" evidence="4">
    <location>
        <begin position="463"/>
        <end position="484"/>
    </location>
</feature>
<dbReference type="GO" id="GO:0047753">
    <property type="term" value="F:choline-sulfatase activity"/>
    <property type="evidence" value="ECO:0007669"/>
    <property type="project" value="UniProtKB-EC"/>
</dbReference>
<comment type="similarity">
    <text evidence="1">Belongs to the sulfatase family.</text>
</comment>
<dbReference type="Gene3D" id="3.40.720.10">
    <property type="entry name" value="Alkaline Phosphatase, subunit A"/>
    <property type="match status" value="1"/>
</dbReference>
<evidence type="ECO:0000313" key="6">
    <source>
        <dbReference type="EMBL" id="CUO13056.1"/>
    </source>
</evidence>
<dbReference type="EMBL" id="CYZE01000004">
    <property type="protein sequence ID" value="CUO13056.1"/>
    <property type="molecule type" value="Genomic_DNA"/>
</dbReference>
<evidence type="ECO:0000256" key="4">
    <source>
        <dbReference type="SAM" id="MobiDB-lite"/>
    </source>
</evidence>
<feature type="domain" description="Sulfatase N-terminal" evidence="5">
    <location>
        <begin position="2"/>
        <end position="331"/>
    </location>
</feature>
<dbReference type="InterPro" id="IPR017850">
    <property type="entry name" value="Alkaline_phosphatase_core_sf"/>
</dbReference>
<dbReference type="RefSeq" id="WP_055654536.1">
    <property type="nucleotide sequence ID" value="NZ_CABIXC010000004.1"/>
</dbReference>
<dbReference type="PANTHER" id="PTHR45953:SF1">
    <property type="entry name" value="IDURONATE 2-SULFATASE"/>
    <property type="match status" value="1"/>
</dbReference>
<dbReference type="GO" id="GO:0046872">
    <property type="term" value="F:metal ion binding"/>
    <property type="evidence" value="ECO:0007669"/>
    <property type="project" value="UniProtKB-KW"/>
</dbReference>
<dbReference type="GO" id="GO:0005737">
    <property type="term" value="C:cytoplasm"/>
    <property type="evidence" value="ECO:0007669"/>
    <property type="project" value="TreeGrafter"/>
</dbReference>
<dbReference type="InterPro" id="IPR024607">
    <property type="entry name" value="Sulfatase_CS"/>
</dbReference>
<reference evidence="6 7" key="1">
    <citation type="submission" date="2015-09" db="EMBL/GenBank/DDBJ databases">
        <authorList>
            <consortium name="Pathogen Informatics"/>
        </authorList>
    </citation>
    <scope>NUCLEOTIDE SEQUENCE [LARGE SCALE GENOMIC DNA]</scope>
    <source>
        <strain evidence="6 7">2789STDY5608850</strain>
    </source>
</reference>
<dbReference type="PANTHER" id="PTHR45953">
    <property type="entry name" value="IDURONATE 2-SULFATASE"/>
    <property type="match status" value="1"/>
</dbReference>
<evidence type="ECO:0000256" key="1">
    <source>
        <dbReference type="ARBA" id="ARBA00008779"/>
    </source>
</evidence>
<accession>A0A174CN36</accession>